<reference evidence="1" key="2">
    <citation type="submission" date="2018-07" db="EMBL/GenBank/DDBJ databases">
        <authorList>
            <consortium name="NCBI Pathogen Detection Project"/>
        </authorList>
    </citation>
    <scope>NUCLEOTIDE SEQUENCE</scope>
    <source>
        <strain evidence="1">09-1703</strain>
    </source>
</reference>
<dbReference type="Gene3D" id="3.40.50.300">
    <property type="entry name" value="P-loop containing nucleotide triphosphate hydrolases"/>
    <property type="match status" value="1"/>
</dbReference>
<protein>
    <submittedName>
        <fullName evidence="1">ATP-binding protein</fullName>
    </submittedName>
</protein>
<evidence type="ECO:0000313" key="1">
    <source>
        <dbReference type="EMBL" id="HAE3630664.1"/>
    </source>
</evidence>
<dbReference type="EMBL" id="DAARRK010000063">
    <property type="protein sequence ID" value="HAE3630664.1"/>
    <property type="molecule type" value="Genomic_DNA"/>
</dbReference>
<dbReference type="AlphaFoldDB" id="A0A730B0N1"/>
<accession>A0A730B0N1</accession>
<proteinExistence type="predicted"/>
<dbReference type="GO" id="GO:0005524">
    <property type="term" value="F:ATP binding"/>
    <property type="evidence" value="ECO:0007669"/>
    <property type="project" value="UniProtKB-KW"/>
</dbReference>
<dbReference type="SUPFAM" id="SSF52540">
    <property type="entry name" value="P-loop containing nucleoside triphosphate hydrolases"/>
    <property type="match status" value="1"/>
</dbReference>
<gene>
    <name evidence="1" type="ORF">G3982_004425</name>
</gene>
<keyword evidence="1" id="KW-0067">ATP-binding</keyword>
<keyword evidence="1" id="KW-0547">Nucleotide-binding</keyword>
<dbReference type="InterPro" id="IPR027417">
    <property type="entry name" value="P-loop_NTPase"/>
</dbReference>
<name>A0A730B0N1_SALTI</name>
<comment type="caution">
    <text evidence="1">The sequence shown here is derived from an EMBL/GenBank/DDBJ whole genome shotgun (WGS) entry which is preliminary data.</text>
</comment>
<feature type="non-terminal residue" evidence="1">
    <location>
        <position position="90"/>
    </location>
</feature>
<reference evidence="1" key="1">
    <citation type="journal article" date="2018" name="Genome Biol.">
        <title>SKESA: strategic k-mer extension for scrupulous assemblies.</title>
        <authorList>
            <person name="Souvorov A."/>
            <person name="Agarwala R."/>
            <person name="Lipman D.J."/>
        </authorList>
    </citation>
    <scope>NUCLEOTIDE SEQUENCE</scope>
    <source>
        <strain evidence="1">09-1703</strain>
    </source>
</reference>
<sequence length="90" mass="10312">MIKWYRFKNFHSFKEEQFVDLTLKANSSESPLDQQWGDDRIAKVLAVMGANGSGKSNMIKPLAFLSWFCSDSFKSMDNSDSLPIYPHICN</sequence>
<organism evidence="1">
    <name type="scientific">Salmonella typhi</name>
    <dbReference type="NCBI Taxonomy" id="90370"/>
    <lineage>
        <taxon>Bacteria</taxon>
        <taxon>Pseudomonadati</taxon>
        <taxon>Pseudomonadota</taxon>
        <taxon>Gammaproteobacteria</taxon>
        <taxon>Enterobacterales</taxon>
        <taxon>Enterobacteriaceae</taxon>
        <taxon>Salmonella</taxon>
    </lineage>
</organism>